<dbReference type="GO" id="GO:0036374">
    <property type="term" value="F:glutathione hydrolase activity"/>
    <property type="evidence" value="ECO:0007669"/>
    <property type="project" value="UniProtKB-UniRule"/>
</dbReference>
<keyword evidence="6 7" id="KW-0012">Acyltransferase</keyword>
<dbReference type="PANTHER" id="PTHR43881">
    <property type="entry name" value="GAMMA-GLUTAMYLTRANSPEPTIDASE (AFU_ORTHOLOGUE AFUA_4G13580)"/>
    <property type="match status" value="1"/>
</dbReference>
<dbReference type="Gene3D" id="1.10.246.130">
    <property type="match status" value="1"/>
</dbReference>
<proteinExistence type="inferred from homology"/>
<dbReference type="NCBIfam" id="TIGR00066">
    <property type="entry name" value="g_glut_trans"/>
    <property type="match status" value="1"/>
</dbReference>
<dbReference type="InterPro" id="IPR029055">
    <property type="entry name" value="Ntn_hydrolases_N"/>
</dbReference>
<keyword evidence="6" id="KW-0865">Zymogen</keyword>
<dbReference type="Proteomes" id="UP000045285">
    <property type="component" value="Unassembled WGS sequence"/>
</dbReference>
<evidence type="ECO:0000256" key="1">
    <source>
        <dbReference type="ARBA" id="ARBA00001049"/>
    </source>
</evidence>
<dbReference type="STRING" id="69974.MPLDJ20_80057"/>
<dbReference type="Pfam" id="PF01019">
    <property type="entry name" value="G_glu_transpept"/>
    <property type="match status" value="1"/>
</dbReference>
<dbReference type="Gene3D" id="3.60.20.40">
    <property type="match status" value="1"/>
</dbReference>
<sequence>MRDFQFPGRSPVRATEAMAATSHPLSTLAAVDMLRSGGNAMDAAVCAAAVQAVVEPQSTGIGGDCFVLYCPKGQGEVIAFNGSGRAPAAATVDWYQDKGFSELPKQGPHAVTVPGAVDAWCRLLEDHGRKGLADALAPAIRYAQEGYVVHDRVAFDWEDPETDLSADEVATRIFLPGGKPPKPGDIHRQPELAETLRVIAKKSRAGFYEGAVAEDLVGRLRALGGLHTLDDFAATKGDYRTPVSTSYRGHGIHQMPPNNQGLTALLMLNLLSGFELGKLDPGGAARLHLEIEAGRLAYQDRDAFVADQDHVDVPVKALLSGAYADSLRAAIDPKRAMTHLPRLDLPGSDTVYISVVDRDRNAVSFIHSTYYSFGSGVVGPKTGVVLQNRGSSFRLDPKHPNAIAPGKRPMHTIMPGMMTKDGRAMMPFGVMGGGYQPFGHVHLVTNMIDFGMDPQQAIDAARVFYNHDVVEAERSVRADAVEGLRRLGHQVVESGHPLGGGQAVLIDWEKGTLTGASDPRKDGLALGY</sequence>
<dbReference type="AlphaFoldDB" id="A0A090DGW0"/>
<evidence type="ECO:0000313" key="8">
    <source>
        <dbReference type="Proteomes" id="UP000045285"/>
    </source>
</evidence>
<comment type="PTM">
    <text evidence="6">Cleaved by autocatalysis into a large and a small subunit.</text>
</comment>
<evidence type="ECO:0000256" key="6">
    <source>
        <dbReference type="RuleBase" id="RU368036"/>
    </source>
</evidence>
<dbReference type="EC" id="3.4.19.13" evidence="6"/>
<evidence type="ECO:0000256" key="4">
    <source>
        <dbReference type="PIRSR" id="PIRSR600101-1"/>
    </source>
</evidence>
<dbReference type="InterPro" id="IPR043138">
    <property type="entry name" value="GGT_lsub"/>
</dbReference>
<comment type="pathway">
    <text evidence="6">Sulfur metabolism; glutathione metabolism.</text>
</comment>
<comment type="similarity">
    <text evidence="6">Belongs to the gamma-glutamyltransferase family.</text>
</comment>
<dbReference type="GO" id="GO:0103068">
    <property type="term" value="F:leukotriene C4 gamma-glutamyl transferase activity"/>
    <property type="evidence" value="ECO:0007669"/>
    <property type="project" value="UniProtKB-EC"/>
</dbReference>
<comment type="subunit">
    <text evidence="6">This enzyme consists of two polypeptide chains, which are synthesized in precursor form from a single polypeptide.</text>
</comment>
<comment type="catalytic activity">
    <reaction evidence="1 6">
        <text>an S-substituted glutathione + H2O = an S-substituted L-cysteinylglycine + L-glutamate</text>
        <dbReference type="Rhea" id="RHEA:59468"/>
        <dbReference type="ChEBI" id="CHEBI:15377"/>
        <dbReference type="ChEBI" id="CHEBI:29985"/>
        <dbReference type="ChEBI" id="CHEBI:90779"/>
        <dbReference type="ChEBI" id="CHEBI:143103"/>
        <dbReference type="EC" id="3.4.19.13"/>
    </reaction>
</comment>
<dbReference type="EC" id="2.3.2.2" evidence="6"/>
<feature type="active site" description="Nucleophile" evidence="4">
    <location>
        <position position="350"/>
    </location>
</feature>
<comment type="catalytic activity">
    <reaction evidence="3 6">
        <text>an N-terminal (5-L-glutamyl)-[peptide] + an alpha-amino acid = 5-L-glutamyl amino acid + an N-terminal L-alpha-aminoacyl-[peptide]</text>
        <dbReference type="Rhea" id="RHEA:23904"/>
        <dbReference type="Rhea" id="RHEA-COMP:9780"/>
        <dbReference type="Rhea" id="RHEA-COMP:9795"/>
        <dbReference type="ChEBI" id="CHEBI:77644"/>
        <dbReference type="ChEBI" id="CHEBI:78597"/>
        <dbReference type="ChEBI" id="CHEBI:78599"/>
        <dbReference type="ChEBI" id="CHEBI:78608"/>
        <dbReference type="EC" id="2.3.2.2"/>
    </reaction>
</comment>
<keyword evidence="6 7" id="KW-0808">Transferase</keyword>
<evidence type="ECO:0000256" key="2">
    <source>
        <dbReference type="ARBA" id="ARBA00001089"/>
    </source>
</evidence>
<keyword evidence="8" id="KW-1185">Reference proteome</keyword>
<reference evidence="8" key="1">
    <citation type="submission" date="2014-08" db="EMBL/GenBank/DDBJ databases">
        <authorList>
            <person name="Moulin L."/>
        </authorList>
    </citation>
    <scope>NUCLEOTIDE SEQUENCE [LARGE SCALE GENOMIC DNA]</scope>
</reference>
<dbReference type="InterPro" id="IPR000101">
    <property type="entry name" value="GGT_peptidase"/>
</dbReference>
<dbReference type="GO" id="GO:0006751">
    <property type="term" value="P:glutathione catabolic process"/>
    <property type="evidence" value="ECO:0007669"/>
    <property type="project" value="UniProtKB-UniRule"/>
</dbReference>
<dbReference type="PRINTS" id="PR01210">
    <property type="entry name" value="GGTRANSPTASE"/>
</dbReference>
<feature type="binding site" evidence="5">
    <location>
        <position position="433"/>
    </location>
    <ligand>
        <name>L-glutamate</name>
        <dbReference type="ChEBI" id="CHEBI:29985"/>
    </ligand>
</feature>
<dbReference type="UniPathway" id="UPA00204"/>
<evidence type="ECO:0000256" key="5">
    <source>
        <dbReference type="PIRSR" id="PIRSR600101-2"/>
    </source>
</evidence>
<evidence type="ECO:0000313" key="7">
    <source>
        <dbReference type="EMBL" id="CDX12861.1"/>
    </source>
</evidence>
<organism evidence="7 8">
    <name type="scientific">Mesorhizobium plurifarium</name>
    <dbReference type="NCBI Taxonomy" id="69974"/>
    <lineage>
        <taxon>Bacteria</taxon>
        <taxon>Pseudomonadati</taxon>
        <taxon>Pseudomonadota</taxon>
        <taxon>Alphaproteobacteria</taxon>
        <taxon>Hyphomicrobiales</taxon>
        <taxon>Phyllobacteriaceae</taxon>
        <taxon>Mesorhizobium</taxon>
    </lineage>
</organism>
<keyword evidence="6" id="KW-0317">Glutathione biosynthesis</keyword>
<protein>
    <recommendedName>
        <fullName evidence="6">Glutathione hydrolase proenzyme</fullName>
        <ecNumber evidence="6">2.3.2.2</ecNumber>
        <ecNumber evidence="6">3.4.19.13</ecNumber>
    </recommendedName>
    <component>
        <recommendedName>
            <fullName evidence="6">Glutathione hydrolase large chain</fullName>
        </recommendedName>
    </component>
    <component>
        <recommendedName>
            <fullName evidence="6">Glutathione hydrolase small chain</fullName>
        </recommendedName>
    </component>
</protein>
<keyword evidence="6 7" id="KW-0378">Hydrolase</keyword>
<dbReference type="PANTHER" id="PTHR43881:SF1">
    <property type="entry name" value="GAMMA-GLUTAMYLTRANSPEPTIDASE (AFU_ORTHOLOGUE AFUA_4G13580)"/>
    <property type="match status" value="1"/>
</dbReference>
<accession>A0A090DGW0</accession>
<dbReference type="EMBL" id="CCMZ01000005">
    <property type="protein sequence ID" value="CDX12861.1"/>
    <property type="molecule type" value="Genomic_DNA"/>
</dbReference>
<evidence type="ECO:0000256" key="3">
    <source>
        <dbReference type="ARBA" id="ARBA00047417"/>
    </source>
</evidence>
<gene>
    <name evidence="7" type="primary">ywrD</name>
    <name evidence="7" type="ORF">MPL3356_130030</name>
</gene>
<dbReference type="SUPFAM" id="SSF56235">
    <property type="entry name" value="N-terminal nucleophile aminohydrolases (Ntn hydrolases)"/>
    <property type="match status" value="1"/>
</dbReference>
<dbReference type="InterPro" id="IPR043137">
    <property type="entry name" value="GGT_ssub_C"/>
</dbReference>
<name>A0A090DGW0_MESPL</name>
<dbReference type="InterPro" id="IPR052896">
    <property type="entry name" value="GGT-like_enzyme"/>
</dbReference>
<dbReference type="GO" id="GO:0006750">
    <property type="term" value="P:glutathione biosynthetic process"/>
    <property type="evidence" value="ECO:0007669"/>
    <property type="project" value="UniProtKB-KW"/>
</dbReference>
<comment type="catalytic activity">
    <reaction evidence="2 6">
        <text>glutathione + H2O = L-cysteinylglycine + L-glutamate</text>
        <dbReference type="Rhea" id="RHEA:28807"/>
        <dbReference type="ChEBI" id="CHEBI:15377"/>
        <dbReference type="ChEBI" id="CHEBI:29985"/>
        <dbReference type="ChEBI" id="CHEBI:57925"/>
        <dbReference type="ChEBI" id="CHEBI:61694"/>
        <dbReference type="EC" id="3.4.19.13"/>
    </reaction>
</comment>